<organism evidence="1 2">
    <name type="scientific">Desulfolutivibrio sulfodismutans</name>
    <dbReference type="NCBI Taxonomy" id="63561"/>
    <lineage>
        <taxon>Bacteria</taxon>
        <taxon>Pseudomonadati</taxon>
        <taxon>Thermodesulfobacteriota</taxon>
        <taxon>Desulfovibrionia</taxon>
        <taxon>Desulfovibrionales</taxon>
        <taxon>Desulfovibrionaceae</taxon>
        <taxon>Desulfolutivibrio</taxon>
    </lineage>
</organism>
<comment type="caution">
    <text evidence="1">The sequence shown here is derived from an EMBL/GenBank/DDBJ whole genome shotgun (WGS) entry which is preliminary data.</text>
</comment>
<protein>
    <submittedName>
        <fullName evidence="1">Chemotaxis protein CheR</fullName>
    </submittedName>
</protein>
<name>A0A7K3NUY4_9BACT</name>
<accession>A0A7K3NUY4</accession>
<dbReference type="Proteomes" id="UP000469724">
    <property type="component" value="Unassembled WGS sequence"/>
</dbReference>
<keyword evidence="2" id="KW-1185">Reference proteome</keyword>
<sequence length="36" mass="4244">MDTSPVQSPTPIVTGPREFEFADRDFRRVCDLIYQR</sequence>
<evidence type="ECO:0000313" key="2">
    <source>
        <dbReference type="Proteomes" id="UP000469724"/>
    </source>
</evidence>
<dbReference type="AlphaFoldDB" id="A0A7K3NUY4"/>
<reference evidence="1 2" key="1">
    <citation type="submission" date="2020-02" db="EMBL/GenBank/DDBJ databases">
        <title>Comparative genomics of sulfur disproportionating microorganisms.</title>
        <authorList>
            <person name="Ward L.M."/>
            <person name="Bertran E."/>
            <person name="Johnston D.T."/>
        </authorList>
    </citation>
    <scope>NUCLEOTIDE SEQUENCE [LARGE SCALE GENOMIC DNA]</scope>
    <source>
        <strain evidence="1 2">DSM 3696</strain>
    </source>
</reference>
<gene>
    <name evidence="1" type="ORF">G3N56_20175</name>
</gene>
<proteinExistence type="predicted"/>
<evidence type="ECO:0000313" key="1">
    <source>
        <dbReference type="EMBL" id="NDY59059.1"/>
    </source>
</evidence>
<feature type="non-terminal residue" evidence="1">
    <location>
        <position position="36"/>
    </location>
</feature>
<dbReference type="EMBL" id="JAAGRQ010000243">
    <property type="protein sequence ID" value="NDY59059.1"/>
    <property type="molecule type" value="Genomic_DNA"/>
</dbReference>